<feature type="transmembrane region" description="Helical" evidence="1">
    <location>
        <begin position="96"/>
        <end position="113"/>
    </location>
</feature>
<feature type="transmembrane region" description="Helical" evidence="1">
    <location>
        <begin position="38"/>
        <end position="59"/>
    </location>
</feature>
<keyword evidence="1" id="KW-1133">Transmembrane helix</keyword>
<protein>
    <recommendedName>
        <fullName evidence="2">Glycosyltransferase RgtA/B/C/D-like domain-containing protein</fullName>
    </recommendedName>
</protein>
<feature type="transmembrane region" description="Helical" evidence="1">
    <location>
        <begin position="366"/>
        <end position="386"/>
    </location>
</feature>
<feature type="transmembrane region" description="Helical" evidence="1">
    <location>
        <begin position="170"/>
        <end position="190"/>
    </location>
</feature>
<feature type="transmembrane region" description="Helical" evidence="1">
    <location>
        <begin position="398"/>
        <end position="416"/>
    </location>
</feature>
<organism evidence="3 4">
    <name type="scientific">Nocardioides donggukensis</name>
    <dbReference type="NCBI Taxonomy" id="2774019"/>
    <lineage>
        <taxon>Bacteria</taxon>
        <taxon>Bacillati</taxon>
        <taxon>Actinomycetota</taxon>
        <taxon>Actinomycetes</taxon>
        <taxon>Propionibacteriales</taxon>
        <taxon>Nocardioidaceae</taxon>
        <taxon>Nocardioides</taxon>
    </lineage>
</organism>
<evidence type="ECO:0000313" key="4">
    <source>
        <dbReference type="Proteomes" id="UP000616839"/>
    </source>
</evidence>
<sequence length="772" mass="81088">MTVLPPGAAPGVRSTPGARRIRRSDRTLVPTRLGRHPVAAASLVGGTGLLLQAVGYALGWSAAPGALALFYVGHVVLVVPFALLLASGSVGRGQRIAGAVIYSLTLYLSWFLSNPVLATRFDETLHVATLRDLVAGGGFFAPNTMLPVSPYYPGIELVAGALHWLTGVPFVAAQFLVVVIARVALVLLLFGLAERLTRSSRAAALAVLLYSASSQFYFFNAQFSYQTVALPLAVAAVLLTVRAVDARGRRWPVPAMAAAVASLAALVVTHHLTSWLTLAALWAWGLAHLSGEERRPARIVLTVAGLGTLAATAWTAVVGRLLAVYLLPLFDDARTELGSIITGQGGERELFADRSGYATPLWERGVMFGSLLLWLALLVPAGWYAYRGLTLGRSRARLLPLAVAVVFPALLGARFSPTASDVAERASSFVSMAMAVVIAAWLVAHLDRVPRAAVALGAVVMVLGGTILGGGPDWSRVPGPYLPAAEQRSVDGETLAVARWSAENMPPGSRFAADTTMNRVIPDFAEVSAVTGVGGGTNVTPIFGADEVDTETVALIRSAEIDFIVVDTRLADEPPRSGSLYEASDGYGVFEVSAAQLAKFDGQPGFEKVLSGPVEVYDVRSLRAVPVTYADGEAPLLPGPHSVWRMLVAVALAAALVAAARTLRHNGRPRHRPRPRLHHLSLALPGLMAVGVLAALSGFSAILGSLVLEAAAVAGILRLHARPLDLPTPSRPAVLRWGVISGVYLVAFAVAAWAAWHGLVVAEPTPPGPGTP</sequence>
<reference evidence="3" key="1">
    <citation type="submission" date="2020-09" db="EMBL/GenBank/DDBJ databases">
        <title>Nocardioides sp. strain MJB4 16S ribosomal RNA gene Genome sequencing and assembly.</title>
        <authorList>
            <person name="Kim I."/>
        </authorList>
    </citation>
    <scope>NUCLEOTIDE SEQUENCE</scope>
    <source>
        <strain evidence="3">MJB4</strain>
    </source>
</reference>
<name>A0A927Q1E6_9ACTN</name>
<feature type="transmembrane region" description="Helical" evidence="1">
    <location>
        <begin position="680"/>
        <end position="696"/>
    </location>
</feature>
<gene>
    <name evidence="3" type="ORF">IE331_07095</name>
</gene>
<dbReference type="InterPro" id="IPR038731">
    <property type="entry name" value="RgtA/B/C-like"/>
</dbReference>
<keyword evidence="4" id="KW-1185">Reference proteome</keyword>
<dbReference type="Pfam" id="PF13231">
    <property type="entry name" value="PMT_2"/>
    <property type="match status" value="1"/>
</dbReference>
<keyword evidence="1" id="KW-0812">Transmembrane</keyword>
<feature type="transmembrane region" description="Helical" evidence="1">
    <location>
        <begin position="733"/>
        <end position="756"/>
    </location>
</feature>
<feature type="transmembrane region" description="Helical" evidence="1">
    <location>
        <begin position="65"/>
        <end position="84"/>
    </location>
</feature>
<feature type="transmembrane region" description="Helical" evidence="1">
    <location>
        <begin position="643"/>
        <end position="660"/>
    </location>
</feature>
<evidence type="ECO:0000313" key="3">
    <source>
        <dbReference type="EMBL" id="MBD8869384.1"/>
    </source>
</evidence>
<feature type="domain" description="Glycosyltransferase RgtA/B/C/D-like" evidence="2">
    <location>
        <begin position="162"/>
        <end position="262"/>
    </location>
</feature>
<feature type="transmembrane region" description="Helical" evidence="1">
    <location>
        <begin position="303"/>
        <end position="327"/>
    </location>
</feature>
<feature type="transmembrane region" description="Helical" evidence="1">
    <location>
        <begin position="702"/>
        <end position="721"/>
    </location>
</feature>
<accession>A0A927Q1E6</accession>
<dbReference type="AlphaFoldDB" id="A0A927Q1E6"/>
<evidence type="ECO:0000259" key="2">
    <source>
        <dbReference type="Pfam" id="PF13231"/>
    </source>
</evidence>
<evidence type="ECO:0000256" key="1">
    <source>
        <dbReference type="SAM" id="Phobius"/>
    </source>
</evidence>
<proteinExistence type="predicted"/>
<dbReference type="RefSeq" id="WP_192142041.1">
    <property type="nucleotide sequence ID" value="NZ_JACYXZ010000002.1"/>
</dbReference>
<dbReference type="EMBL" id="JACYXZ010000002">
    <property type="protein sequence ID" value="MBD8869384.1"/>
    <property type="molecule type" value="Genomic_DNA"/>
</dbReference>
<feature type="transmembrane region" description="Helical" evidence="1">
    <location>
        <begin position="225"/>
        <end position="244"/>
    </location>
</feature>
<feature type="transmembrane region" description="Helical" evidence="1">
    <location>
        <begin position="274"/>
        <end position="291"/>
    </location>
</feature>
<dbReference type="Proteomes" id="UP000616839">
    <property type="component" value="Unassembled WGS sequence"/>
</dbReference>
<keyword evidence="1" id="KW-0472">Membrane</keyword>
<feature type="transmembrane region" description="Helical" evidence="1">
    <location>
        <begin position="428"/>
        <end position="446"/>
    </location>
</feature>
<comment type="caution">
    <text evidence="3">The sequence shown here is derived from an EMBL/GenBank/DDBJ whole genome shotgun (WGS) entry which is preliminary data.</text>
</comment>
<feature type="transmembrane region" description="Helical" evidence="1">
    <location>
        <begin position="453"/>
        <end position="471"/>
    </location>
</feature>